<dbReference type="Pfam" id="PF09334">
    <property type="entry name" value="tRNA-synt_1g"/>
    <property type="match status" value="1"/>
</dbReference>
<protein>
    <submittedName>
        <fullName evidence="8">Class I tRNA ligase family protein</fullName>
    </submittedName>
</protein>
<dbReference type="InterPro" id="IPR023458">
    <property type="entry name" value="Met-tRNA_ligase_1"/>
</dbReference>
<dbReference type="PANTHER" id="PTHR45765:SF1">
    <property type="entry name" value="METHIONINE--TRNA LIGASE, CYTOPLASMIC"/>
    <property type="match status" value="1"/>
</dbReference>
<keyword evidence="1 8" id="KW-0436">Ligase</keyword>
<dbReference type="Proteomes" id="UP001597045">
    <property type="component" value="Unassembled WGS sequence"/>
</dbReference>
<organism evidence="8 9">
    <name type="scientific">Kibdelosporangium lantanae</name>
    <dbReference type="NCBI Taxonomy" id="1497396"/>
    <lineage>
        <taxon>Bacteria</taxon>
        <taxon>Bacillati</taxon>
        <taxon>Actinomycetota</taxon>
        <taxon>Actinomycetes</taxon>
        <taxon>Pseudonocardiales</taxon>
        <taxon>Pseudonocardiaceae</taxon>
        <taxon>Kibdelosporangium</taxon>
    </lineage>
</organism>
<sequence length="162" mass="18209">MTETVSRSGLGMSAARFPGEFVDDPTYAYRPWGDGSFSPLYVPMVERVDGDVLTADDELWFADSGTRLVYFTGMDAFHSFAIIGTAMLMALGGYVLVDRWITNEFYELENDKFSTSRGHVVSGRVLATEVPRDLIRYHLAATSPEFQRTNFTREALARVTRI</sequence>
<evidence type="ECO:0000256" key="1">
    <source>
        <dbReference type="ARBA" id="ARBA00022598"/>
    </source>
</evidence>
<keyword evidence="3" id="KW-0067">ATP-binding</keyword>
<accession>A0ABW3MEV3</accession>
<evidence type="ECO:0000259" key="7">
    <source>
        <dbReference type="Pfam" id="PF09334"/>
    </source>
</evidence>
<comment type="caution">
    <text evidence="8">The sequence shown here is derived from an EMBL/GenBank/DDBJ whole genome shotgun (WGS) entry which is preliminary data.</text>
</comment>
<dbReference type="PANTHER" id="PTHR45765">
    <property type="entry name" value="METHIONINE--TRNA LIGASE"/>
    <property type="match status" value="1"/>
</dbReference>
<keyword evidence="4" id="KW-0648">Protein biosynthesis</keyword>
<reference evidence="9" key="1">
    <citation type="journal article" date="2019" name="Int. J. Syst. Evol. Microbiol.">
        <title>The Global Catalogue of Microorganisms (GCM) 10K type strain sequencing project: providing services to taxonomists for standard genome sequencing and annotation.</title>
        <authorList>
            <consortium name="The Broad Institute Genomics Platform"/>
            <consortium name="The Broad Institute Genome Sequencing Center for Infectious Disease"/>
            <person name="Wu L."/>
            <person name="Ma J."/>
        </authorList>
    </citation>
    <scope>NUCLEOTIDE SEQUENCE [LARGE SCALE GENOMIC DNA]</scope>
    <source>
        <strain evidence="9">JCM 31486</strain>
    </source>
</reference>
<proteinExistence type="predicted"/>
<evidence type="ECO:0000313" key="8">
    <source>
        <dbReference type="EMBL" id="MFD1049206.1"/>
    </source>
</evidence>
<gene>
    <name evidence="8" type="ORF">ACFQ1S_28560</name>
</gene>
<keyword evidence="6" id="KW-0812">Transmembrane</keyword>
<evidence type="ECO:0000256" key="6">
    <source>
        <dbReference type="SAM" id="Phobius"/>
    </source>
</evidence>
<dbReference type="InterPro" id="IPR014729">
    <property type="entry name" value="Rossmann-like_a/b/a_fold"/>
</dbReference>
<dbReference type="InterPro" id="IPR015413">
    <property type="entry name" value="Methionyl/Leucyl_tRNA_Synth"/>
</dbReference>
<feature type="non-terminal residue" evidence="8">
    <location>
        <position position="162"/>
    </location>
</feature>
<dbReference type="GO" id="GO:0016874">
    <property type="term" value="F:ligase activity"/>
    <property type="evidence" value="ECO:0007669"/>
    <property type="project" value="UniProtKB-KW"/>
</dbReference>
<evidence type="ECO:0000313" key="9">
    <source>
        <dbReference type="Proteomes" id="UP001597045"/>
    </source>
</evidence>
<evidence type="ECO:0000256" key="4">
    <source>
        <dbReference type="ARBA" id="ARBA00022917"/>
    </source>
</evidence>
<evidence type="ECO:0000256" key="2">
    <source>
        <dbReference type="ARBA" id="ARBA00022741"/>
    </source>
</evidence>
<dbReference type="EMBL" id="JBHTIS010002044">
    <property type="protein sequence ID" value="MFD1049206.1"/>
    <property type="molecule type" value="Genomic_DNA"/>
</dbReference>
<keyword evidence="6" id="KW-1133">Transmembrane helix</keyword>
<dbReference type="SUPFAM" id="SSF52374">
    <property type="entry name" value="Nucleotidylyl transferase"/>
    <property type="match status" value="1"/>
</dbReference>
<feature type="transmembrane region" description="Helical" evidence="6">
    <location>
        <begin position="76"/>
        <end position="97"/>
    </location>
</feature>
<dbReference type="Gene3D" id="3.40.50.620">
    <property type="entry name" value="HUPs"/>
    <property type="match status" value="1"/>
</dbReference>
<keyword evidence="6" id="KW-0472">Membrane</keyword>
<keyword evidence="9" id="KW-1185">Reference proteome</keyword>
<keyword evidence="2" id="KW-0547">Nucleotide-binding</keyword>
<evidence type="ECO:0000256" key="5">
    <source>
        <dbReference type="ARBA" id="ARBA00023146"/>
    </source>
</evidence>
<keyword evidence="5" id="KW-0030">Aminoacyl-tRNA synthetase</keyword>
<name>A0ABW3MEV3_9PSEU</name>
<evidence type="ECO:0000256" key="3">
    <source>
        <dbReference type="ARBA" id="ARBA00022840"/>
    </source>
</evidence>
<feature type="domain" description="Methionyl/Leucyl tRNA synthetase" evidence="7">
    <location>
        <begin position="58"/>
        <end position="158"/>
    </location>
</feature>